<keyword evidence="5 7" id="KW-1133">Transmembrane helix</keyword>
<feature type="transmembrane region" description="Helical" evidence="7">
    <location>
        <begin position="362"/>
        <end position="382"/>
    </location>
</feature>
<feature type="transmembrane region" description="Helical" evidence="7">
    <location>
        <begin position="304"/>
        <end position="322"/>
    </location>
</feature>
<comment type="caution">
    <text evidence="9">The sequence shown here is derived from an EMBL/GenBank/DDBJ whole genome shotgun (WGS) entry which is preliminary data.</text>
</comment>
<evidence type="ECO:0000256" key="1">
    <source>
        <dbReference type="ARBA" id="ARBA00004651"/>
    </source>
</evidence>
<keyword evidence="4 7" id="KW-0812">Transmembrane</keyword>
<keyword evidence="3" id="KW-1003">Cell membrane</keyword>
<dbReference type="InterPro" id="IPR020846">
    <property type="entry name" value="MFS_dom"/>
</dbReference>
<feature type="transmembrane region" description="Helical" evidence="7">
    <location>
        <begin position="94"/>
        <end position="117"/>
    </location>
</feature>
<keyword evidence="2" id="KW-0813">Transport</keyword>
<evidence type="ECO:0000313" key="9">
    <source>
        <dbReference type="EMBL" id="PSJ56280.1"/>
    </source>
</evidence>
<evidence type="ECO:0000256" key="4">
    <source>
        <dbReference type="ARBA" id="ARBA00022692"/>
    </source>
</evidence>
<dbReference type="InterPro" id="IPR010290">
    <property type="entry name" value="TM_effector"/>
</dbReference>
<feature type="transmembrane region" description="Helical" evidence="7">
    <location>
        <begin position="60"/>
        <end position="82"/>
    </location>
</feature>
<dbReference type="InterPro" id="IPR036259">
    <property type="entry name" value="MFS_trans_sf"/>
</dbReference>
<keyword evidence="6 7" id="KW-0472">Membrane</keyword>
<organism evidence="9 10">
    <name type="scientific">Pseudaminobacter soli</name>
    <name type="common">ex Li et al. 2025</name>
    <dbReference type="NCBI Taxonomy" id="1295366"/>
    <lineage>
        <taxon>Bacteria</taxon>
        <taxon>Pseudomonadati</taxon>
        <taxon>Pseudomonadota</taxon>
        <taxon>Alphaproteobacteria</taxon>
        <taxon>Hyphomicrobiales</taxon>
        <taxon>Phyllobacteriaceae</taxon>
        <taxon>Pseudaminobacter</taxon>
    </lineage>
</organism>
<evidence type="ECO:0000313" key="10">
    <source>
        <dbReference type="Proteomes" id="UP000240653"/>
    </source>
</evidence>
<feature type="domain" description="Major facilitator superfamily (MFS) profile" evidence="8">
    <location>
        <begin position="28"/>
        <end position="409"/>
    </location>
</feature>
<gene>
    <name evidence="9" type="ORF">C7I85_24770</name>
</gene>
<comment type="subcellular location">
    <subcellularLocation>
        <location evidence="1">Cell membrane</location>
        <topology evidence="1">Multi-pass membrane protein</topology>
    </subcellularLocation>
</comment>
<reference evidence="9 10" key="1">
    <citation type="submission" date="2018-03" db="EMBL/GenBank/DDBJ databases">
        <title>The draft genome of Mesorhizobium soli JCM 19897.</title>
        <authorList>
            <person name="Li L."/>
            <person name="Liu L."/>
            <person name="Liang L."/>
            <person name="Wang T."/>
            <person name="Zhang X."/>
        </authorList>
    </citation>
    <scope>NUCLEOTIDE SEQUENCE [LARGE SCALE GENOMIC DNA]</scope>
    <source>
        <strain evidence="9 10">JCM 19897</strain>
    </source>
</reference>
<protein>
    <submittedName>
        <fullName evidence="9">MFS transporter</fullName>
    </submittedName>
</protein>
<feature type="transmembrane region" description="Helical" evidence="7">
    <location>
        <begin position="328"/>
        <end position="350"/>
    </location>
</feature>
<feature type="transmembrane region" description="Helical" evidence="7">
    <location>
        <begin position="273"/>
        <end position="292"/>
    </location>
</feature>
<dbReference type="OrthoDB" id="9809918at2"/>
<dbReference type="Proteomes" id="UP000240653">
    <property type="component" value="Unassembled WGS sequence"/>
</dbReference>
<evidence type="ECO:0000256" key="6">
    <source>
        <dbReference type="ARBA" id="ARBA00023136"/>
    </source>
</evidence>
<evidence type="ECO:0000256" key="2">
    <source>
        <dbReference type="ARBA" id="ARBA00022448"/>
    </source>
</evidence>
<feature type="transmembrane region" description="Helical" evidence="7">
    <location>
        <begin position="238"/>
        <end position="258"/>
    </location>
</feature>
<dbReference type="PROSITE" id="PS50850">
    <property type="entry name" value="MFS"/>
    <property type="match status" value="1"/>
</dbReference>
<dbReference type="EMBL" id="PXYL01000019">
    <property type="protein sequence ID" value="PSJ56280.1"/>
    <property type="molecule type" value="Genomic_DNA"/>
</dbReference>
<proteinExistence type="predicted"/>
<evidence type="ECO:0000256" key="7">
    <source>
        <dbReference type="SAM" id="Phobius"/>
    </source>
</evidence>
<feature type="transmembrane region" description="Helical" evidence="7">
    <location>
        <begin position="123"/>
        <end position="149"/>
    </location>
</feature>
<feature type="transmembrane region" description="Helical" evidence="7">
    <location>
        <begin position="189"/>
        <end position="206"/>
    </location>
</feature>
<feature type="transmembrane region" description="Helical" evidence="7">
    <location>
        <begin position="388"/>
        <end position="408"/>
    </location>
</feature>
<dbReference type="PANTHER" id="PTHR23513:SF11">
    <property type="entry name" value="STAPHYLOFERRIN A TRANSPORTER"/>
    <property type="match status" value="1"/>
</dbReference>
<dbReference type="PANTHER" id="PTHR23513">
    <property type="entry name" value="INTEGRAL MEMBRANE EFFLUX PROTEIN-RELATED"/>
    <property type="match status" value="1"/>
</dbReference>
<name>A0A2P7S1E1_9HYPH</name>
<keyword evidence="10" id="KW-1185">Reference proteome</keyword>
<dbReference type="Pfam" id="PF05977">
    <property type="entry name" value="MFS_3"/>
    <property type="match status" value="1"/>
</dbReference>
<feature type="transmembrane region" description="Helical" evidence="7">
    <location>
        <begin position="31"/>
        <end position="54"/>
    </location>
</feature>
<dbReference type="GO" id="GO:0005886">
    <property type="term" value="C:plasma membrane"/>
    <property type="evidence" value="ECO:0007669"/>
    <property type="project" value="UniProtKB-SubCell"/>
</dbReference>
<dbReference type="AlphaFoldDB" id="A0A2P7S1E1"/>
<evidence type="ECO:0000259" key="8">
    <source>
        <dbReference type="PROSITE" id="PS50850"/>
    </source>
</evidence>
<evidence type="ECO:0000256" key="5">
    <source>
        <dbReference type="ARBA" id="ARBA00022989"/>
    </source>
</evidence>
<dbReference type="CDD" id="cd06173">
    <property type="entry name" value="MFS_MefA_like"/>
    <property type="match status" value="1"/>
</dbReference>
<evidence type="ECO:0000256" key="3">
    <source>
        <dbReference type="ARBA" id="ARBA00022475"/>
    </source>
</evidence>
<accession>A0A2P7S1E1</accession>
<dbReference type="GO" id="GO:0022857">
    <property type="term" value="F:transmembrane transporter activity"/>
    <property type="evidence" value="ECO:0007669"/>
    <property type="project" value="InterPro"/>
</dbReference>
<sequence length="551" mass="58220">MPPSGRGQSGDNAVKPPVSVLSPFRHKPFAVIWLATLIANIGTWMYSAACGWLMTSLATAPLMVSLVQVASTLPVFLLAIPGGALVDIIDKRKYLIVGEIAISLSASAFAAVIWFHLVTSWNLLFFAFLVATGEALTAPAWEAIVSLLVPRPELPMAVAANSVSVNVSRAVGPALGGALLGALGVPAPFLLNAVSNFAVIGALAWWPEPTRAASRLPPEHFTSAMIIGLRHARYNRHLIATLIRAAGFFVFASAYWALLPLVARQQVGGGPTLYGALLGGIGLSAVATAVLLPRLKEWLGVDGLAHGGALGSAAATALFGLASSPALAISASVVAGATWITTVSSLNVSAQTALPEWVRGRGLAVYITVMAGALSLGSAIWGEVGSRLGVAPALLVAAVGGGLSVPLLRRWRLQTGKGIDLTPAMSWPSPAMASDINPARGPVMVIIAYRIDPKNREAFLEAIEKAGRERYRDGAYAWQVFEDPGDNSRFIETFFSDSWADHLRQHERVTKADQVQEEAVLRFQIGDGPKITHLVAARSRTATRKAKRLHT</sequence>
<dbReference type="Gene3D" id="1.20.1250.20">
    <property type="entry name" value="MFS general substrate transporter like domains"/>
    <property type="match status" value="1"/>
</dbReference>
<dbReference type="SUPFAM" id="SSF103473">
    <property type="entry name" value="MFS general substrate transporter"/>
    <property type="match status" value="1"/>
</dbReference>